<sequence length="68" mass="7296">MAAERLLCGARSIADAVGLRPRRVYHLAEAGILPVFKIGGQLCASPSALEEWHAAQLARAGRKTTRLV</sequence>
<protein>
    <submittedName>
        <fullName evidence="1">DNA-binding protein</fullName>
    </submittedName>
</protein>
<keyword evidence="1" id="KW-0238">DNA-binding</keyword>
<gene>
    <name evidence="1" type="ORF">D3273_25325</name>
</gene>
<dbReference type="Proteomes" id="UP000290759">
    <property type="component" value="Unassembled WGS sequence"/>
</dbReference>
<evidence type="ECO:0000313" key="1">
    <source>
        <dbReference type="EMBL" id="RYC29189.1"/>
    </source>
</evidence>
<comment type="caution">
    <text evidence="1">The sequence shown here is derived from an EMBL/GenBank/DDBJ whole genome shotgun (WGS) entry which is preliminary data.</text>
</comment>
<dbReference type="GO" id="GO:0003677">
    <property type="term" value="F:DNA binding"/>
    <property type="evidence" value="ECO:0007669"/>
    <property type="project" value="UniProtKB-KW"/>
</dbReference>
<keyword evidence="2" id="KW-1185">Reference proteome</keyword>
<evidence type="ECO:0000313" key="2">
    <source>
        <dbReference type="Proteomes" id="UP000290759"/>
    </source>
</evidence>
<name>A0A4Q2TYJ8_9HYPH</name>
<organism evidence="1 2">
    <name type="scientific">Lichenibacterium minor</name>
    <dbReference type="NCBI Taxonomy" id="2316528"/>
    <lineage>
        <taxon>Bacteria</taxon>
        <taxon>Pseudomonadati</taxon>
        <taxon>Pseudomonadota</taxon>
        <taxon>Alphaproteobacteria</taxon>
        <taxon>Hyphomicrobiales</taxon>
        <taxon>Lichenihabitantaceae</taxon>
        <taxon>Lichenibacterium</taxon>
    </lineage>
</organism>
<reference evidence="1 2" key="2">
    <citation type="submission" date="2019-02" db="EMBL/GenBank/DDBJ databases">
        <title>'Lichenibacterium ramalinii' gen. nov. sp. nov., 'Lichenibacterium minor' gen. nov. sp. nov.</title>
        <authorList>
            <person name="Pankratov T."/>
        </authorList>
    </citation>
    <scope>NUCLEOTIDE SEQUENCE [LARGE SCALE GENOMIC DNA]</scope>
    <source>
        <strain evidence="1 2">RmlP026</strain>
    </source>
</reference>
<reference evidence="1 2" key="1">
    <citation type="submission" date="2018-12" db="EMBL/GenBank/DDBJ databases">
        <authorList>
            <person name="Grouzdev D.S."/>
            <person name="Krutkina M.S."/>
        </authorList>
    </citation>
    <scope>NUCLEOTIDE SEQUENCE [LARGE SCALE GENOMIC DNA]</scope>
    <source>
        <strain evidence="1 2">RmlP026</strain>
    </source>
</reference>
<proteinExistence type="predicted"/>
<dbReference type="RefSeq" id="WP_129229744.1">
    <property type="nucleotide sequence ID" value="NZ_QYBB01000064.1"/>
</dbReference>
<dbReference type="AlphaFoldDB" id="A0A4Q2TYJ8"/>
<dbReference type="OrthoDB" id="7365539at2"/>
<accession>A0A4Q2TYJ8</accession>
<dbReference type="EMBL" id="QYBB01000064">
    <property type="protein sequence ID" value="RYC29189.1"/>
    <property type="molecule type" value="Genomic_DNA"/>
</dbReference>